<evidence type="ECO:0000256" key="8">
    <source>
        <dbReference type="ARBA" id="ARBA00022989"/>
    </source>
</evidence>
<evidence type="ECO:0000256" key="2">
    <source>
        <dbReference type="ARBA" id="ARBA00022448"/>
    </source>
</evidence>
<organism evidence="15">
    <name type="scientific">hydrothermal vent metagenome</name>
    <dbReference type="NCBI Taxonomy" id="652676"/>
    <lineage>
        <taxon>unclassified sequences</taxon>
        <taxon>metagenomes</taxon>
        <taxon>ecological metagenomes</taxon>
    </lineage>
</organism>
<keyword evidence="6" id="KW-0479">Metal-binding</keyword>
<dbReference type="GO" id="GO:0005886">
    <property type="term" value="C:plasma membrane"/>
    <property type="evidence" value="ECO:0007669"/>
    <property type="project" value="UniProtKB-SubCell"/>
</dbReference>
<evidence type="ECO:0000256" key="12">
    <source>
        <dbReference type="ARBA" id="ARBA00023136"/>
    </source>
</evidence>
<dbReference type="InterPro" id="IPR023234">
    <property type="entry name" value="NarG-like_domain"/>
</dbReference>
<feature type="transmembrane region" description="Helical" evidence="13">
    <location>
        <begin position="134"/>
        <end position="151"/>
    </location>
</feature>
<reference evidence="15" key="1">
    <citation type="submission" date="2018-06" db="EMBL/GenBank/DDBJ databases">
        <authorList>
            <person name="Zhirakovskaya E."/>
        </authorList>
    </citation>
    <scope>NUCLEOTIDE SEQUENCE</scope>
</reference>
<keyword evidence="9 15" id="KW-0560">Oxidoreductase</keyword>
<protein>
    <submittedName>
        <fullName evidence="15">Respiratory nitrate reductase gamma chain</fullName>
        <ecNumber evidence="15">1.7.99.4</ecNumber>
    </submittedName>
</protein>
<keyword evidence="7" id="KW-0249">Electron transport</keyword>
<proteinExistence type="predicted"/>
<evidence type="ECO:0000256" key="7">
    <source>
        <dbReference type="ARBA" id="ARBA00022982"/>
    </source>
</evidence>
<feature type="transmembrane region" description="Helical" evidence="13">
    <location>
        <begin position="12"/>
        <end position="34"/>
    </location>
</feature>
<feature type="transmembrane region" description="Helical" evidence="13">
    <location>
        <begin position="93"/>
        <end position="114"/>
    </location>
</feature>
<evidence type="ECO:0000256" key="10">
    <source>
        <dbReference type="ARBA" id="ARBA00023004"/>
    </source>
</evidence>
<dbReference type="SUPFAM" id="SSF103501">
    <property type="entry name" value="Respiratory nitrate reductase 1 gamma chain"/>
    <property type="match status" value="1"/>
</dbReference>
<keyword evidence="4" id="KW-0349">Heme</keyword>
<dbReference type="AlphaFoldDB" id="A0A3B0T180"/>
<keyword evidence="12 13" id="KW-0472">Membrane</keyword>
<evidence type="ECO:0000313" key="15">
    <source>
        <dbReference type="EMBL" id="VAW07117.1"/>
    </source>
</evidence>
<dbReference type="GO" id="GO:0008940">
    <property type="term" value="F:nitrate reductase activity"/>
    <property type="evidence" value="ECO:0007669"/>
    <property type="project" value="InterPro"/>
</dbReference>
<keyword evidence="10" id="KW-0408">Iron</keyword>
<dbReference type="InterPro" id="IPR036197">
    <property type="entry name" value="NarG-like_sf"/>
</dbReference>
<dbReference type="PANTHER" id="PTHR30598">
    <property type="entry name" value="NITRATE REDUCTASE PRIVATE CHAPERONE, REDOX ENZYME MATURATION PROTEIN REMP FAMILY"/>
    <property type="match status" value="1"/>
</dbReference>
<dbReference type="FunFam" id="1.20.950.20:FF:000001">
    <property type="entry name" value="Respiratory nitrate reductase subunit gamma"/>
    <property type="match status" value="1"/>
</dbReference>
<feature type="transmembrane region" description="Helical" evidence="13">
    <location>
        <begin position="55"/>
        <end position="73"/>
    </location>
</feature>
<evidence type="ECO:0000256" key="3">
    <source>
        <dbReference type="ARBA" id="ARBA00022475"/>
    </source>
</evidence>
<dbReference type="EC" id="1.7.99.4" evidence="15"/>
<dbReference type="GO" id="GO:0046872">
    <property type="term" value="F:metal ion binding"/>
    <property type="evidence" value="ECO:0007669"/>
    <property type="project" value="UniProtKB-KW"/>
</dbReference>
<evidence type="ECO:0000259" key="14">
    <source>
        <dbReference type="Pfam" id="PF02665"/>
    </source>
</evidence>
<keyword evidence="8 13" id="KW-1133">Transmembrane helix</keyword>
<accession>A0A3B0T180</accession>
<dbReference type="GO" id="GO:0042128">
    <property type="term" value="P:nitrate assimilation"/>
    <property type="evidence" value="ECO:0007669"/>
    <property type="project" value="UniProtKB-KW"/>
</dbReference>
<sequence length="234" mass="26792">MPEAPTSYLHYLVFGLYPYFAILVMVLGSILRYDRDQYSWKASSSQLLRSKGMRIGNNLFHIGIILLFFTHLVGLLTPESVYHMFVTTEAKQIMAMVGGGILGGICFIGLTMLLWRRMTDKRIRATSNSSDIMLLWLLYIQLILGLISIYYSSQHMDGSSMVALGNWAQHIVTFRSGAADFIVNEPWVFKAHLFLGLTIFLIFPFTRLVHMLSVPVKYIFRTGYQIVRKRGRGY</sequence>
<evidence type="ECO:0000256" key="4">
    <source>
        <dbReference type="ARBA" id="ARBA00022617"/>
    </source>
</evidence>
<evidence type="ECO:0000256" key="9">
    <source>
        <dbReference type="ARBA" id="ARBA00023002"/>
    </source>
</evidence>
<feature type="domain" description="NarG-like" evidence="14">
    <location>
        <begin position="11"/>
        <end position="230"/>
    </location>
</feature>
<name>A0A3B0T180_9ZZZZ</name>
<dbReference type="GO" id="GO:0019645">
    <property type="term" value="P:anaerobic electron transport chain"/>
    <property type="evidence" value="ECO:0007669"/>
    <property type="project" value="TreeGrafter"/>
</dbReference>
<evidence type="ECO:0000256" key="6">
    <source>
        <dbReference type="ARBA" id="ARBA00022723"/>
    </source>
</evidence>
<dbReference type="GO" id="GO:0020037">
    <property type="term" value="F:heme binding"/>
    <property type="evidence" value="ECO:0007669"/>
    <property type="project" value="TreeGrafter"/>
</dbReference>
<gene>
    <name evidence="15" type="ORF">MNBD_ALPHA01-1512</name>
</gene>
<comment type="subcellular location">
    <subcellularLocation>
        <location evidence="1">Cell membrane</location>
        <topology evidence="1">Multi-pass membrane protein</topology>
    </subcellularLocation>
</comment>
<evidence type="ECO:0000256" key="11">
    <source>
        <dbReference type="ARBA" id="ARBA00023063"/>
    </source>
</evidence>
<dbReference type="GO" id="GO:0009325">
    <property type="term" value="C:nitrate reductase complex"/>
    <property type="evidence" value="ECO:0007669"/>
    <property type="project" value="InterPro"/>
</dbReference>
<keyword evidence="11" id="KW-0534">Nitrate assimilation</keyword>
<evidence type="ECO:0000256" key="5">
    <source>
        <dbReference type="ARBA" id="ARBA00022692"/>
    </source>
</evidence>
<dbReference type="EMBL" id="UOEJ01000259">
    <property type="protein sequence ID" value="VAW07117.1"/>
    <property type="molecule type" value="Genomic_DNA"/>
</dbReference>
<keyword evidence="5 13" id="KW-0812">Transmembrane</keyword>
<evidence type="ECO:0000256" key="1">
    <source>
        <dbReference type="ARBA" id="ARBA00004651"/>
    </source>
</evidence>
<dbReference type="NCBIfam" id="TIGR00351">
    <property type="entry name" value="narI"/>
    <property type="match status" value="1"/>
</dbReference>
<dbReference type="PANTHER" id="PTHR30598:SF3">
    <property type="entry name" value="RESPIRATORY NITRATE REDUCTASE 1 GAMMA CHAIN"/>
    <property type="match status" value="1"/>
</dbReference>
<feature type="transmembrane region" description="Helical" evidence="13">
    <location>
        <begin position="193"/>
        <end position="220"/>
    </location>
</feature>
<dbReference type="Gene3D" id="1.20.950.20">
    <property type="entry name" value="Transmembrane di-heme cytochromes, Chain C"/>
    <property type="match status" value="1"/>
</dbReference>
<dbReference type="Pfam" id="PF02665">
    <property type="entry name" value="Nitrate_red_gam"/>
    <property type="match status" value="1"/>
</dbReference>
<dbReference type="InterPro" id="IPR003816">
    <property type="entry name" value="Nitrate_red_gam"/>
</dbReference>
<dbReference type="InterPro" id="IPR051936">
    <property type="entry name" value="Heme-iron_electron_transfer"/>
</dbReference>
<keyword evidence="2" id="KW-0813">Transport</keyword>
<evidence type="ECO:0000256" key="13">
    <source>
        <dbReference type="SAM" id="Phobius"/>
    </source>
</evidence>
<keyword evidence="3" id="KW-1003">Cell membrane</keyword>
<dbReference type="GO" id="GO:0009055">
    <property type="term" value="F:electron transfer activity"/>
    <property type="evidence" value="ECO:0007669"/>
    <property type="project" value="TreeGrafter"/>
</dbReference>